<proteinExistence type="predicted"/>
<evidence type="ECO:0000256" key="1">
    <source>
        <dbReference type="SAM" id="MobiDB-lite"/>
    </source>
</evidence>
<reference evidence="2 3" key="2">
    <citation type="submission" date="2016-03" db="EMBL/GenBank/DDBJ databases">
        <title>New uncultured bacterium of the family Gallionellaceae from acid mine drainage: description and reconstruction of genome based on metagenomic analysis of microbial community.</title>
        <authorList>
            <person name="Kadnikov V."/>
            <person name="Ivasenko D."/>
            <person name="Beletsky A."/>
            <person name="Mardanov A."/>
            <person name="Danilova E."/>
            <person name="Pimenov N."/>
            <person name="Karnachuk O."/>
            <person name="Ravin N."/>
        </authorList>
    </citation>
    <scope>NUCLEOTIDE SEQUENCE [LARGE SCALE GENOMIC DNA]</scope>
    <source>
        <strain evidence="2">ShG14-8</strain>
    </source>
</reference>
<evidence type="ECO:0000313" key="2">
    <source>
        <dbReference type="EMBL" id="KXS31541.1"/>
    </source>
</evidence>
<feature type="compositionally biased region" description="Basic residues" evidence="1">
    <location>
        <begin position="129"/>
        <end position="140"/>
    </location>
</feature>
<sequence>MNQSSVYKIFGCAPGWVANNERRQPTPSMQHLPEHGEHSDILGIEWFSFSVMYKFPLSAGLGMVVRSACTARQTLSPSLLYNFSPGRQVYEDQFGYFQARRHSNIHFAVGSFAIGGDSAAHAGGWHRGSGTRHGYRPMRTRIKDGQLHR</sequence>
<comment type="caution">
    <text evidence="2">The sequence shown here is derived from an EMBL/GenBank/DDBJ whole genome shotgun (WGS) entry which is preliminary data.</text>
</comment>
<organism evidence="2 3">
    <name type="scientific">Candidatus Gallionella acididurans</name>
    <dbReference type="NCBI Taxonomy" id="1796491"/>
    <lineage>
        <taxon>Bacteria</taxon>
        <taxon>Pseudomonadati</taxon>
        <taxon>Pseudomonadota</taxon>
        <taxon>Betaproteobacteria</taxon>
        <taxon>Nitrosomonadales</taxon>
        <taxon>Gallionellaceae</taxon>
        <taxon>Gallionella</taxon>
    </lineage>
</organism>
<feature type="region of interest" description="Disordered" evidence="1">
    <location>
        <begin position="125"/>
        <end position="149"/>
    </location>
</feature>
<protein>
    <submittedName>
        <fullName evidence="2">Uncharacterized protein</fullName>
    </submittedName>
</protein>
<dbReference type="Proteomes" id="UP000070578">
    <property type="component" value="Unassembled WGS sequence"/>
</dbReference>
<gene>
    <name evidence="2" type="ORF">AWT59_2329</name>
</gene>
<name>A0A139BRF2_9PROT</name>
<accession>A0A139BRF2</accession>
<dbReference type="EMBL" id="LSLI01000069">
    <property type="protein sequence ID" value="KXS31541.1"/>
    <property type="molecule type" value="Genomic_DNA"/>
</dbReference>
<evidence type="ECO:0000313" key="3">
    <source>
        <dbReference type="Proteomes" id="UP000070578"/>
    </source>
</evidence>
<dbReference type="AlphaFoldDB" id="A0A139BRF2"/>
<reference evidence="2 3" key="1">
    <citation type="submission" date="2016-02" db="EMBL/GenBank/DDBJ databases">
        <authorList>
            <person name="Wen L."/>
            <person name="He K."/>
            <person name="Yang H."/>
        </authorList>
    </citation>
    <scope>NUCLEOTIDE SEQUENCE [LARGE SCALE GENOMIC DNA]</scope>
    <source>
        <strain evidence="2">ShG14-8</strain>
    </source>
</reference>